<dbReference type="PANTHER" id="PTHR47197">
    <property type="entry name" value="PROTEIN NIRF"/>
    <property type="match status" value="1"/>
</dbReference>
<sequence length="360" mass="37590">MSRKFTLFLLLGSLLSCTLASHAGAAELKMISQITIPGNALDEFDISYVDQKTNTFFLADRSNKSIDIVDTTSAKVIAQVTGFVGYSGDYGTAGPNGVVAVGDNEVWAADGDSTVKVIDRKTNSIVETISTGGKKRSDEMAYDPKHHIVLVANNEDDPPYMTLISTKPGHKILKKIAMKDATDGIEQSVYYAPKSIFLISVPQLNGDRSMGAIAMVDPVKGKVTGLMKVSDCLPAGLARGPGHNLVIGCGAGDKKTGLKPVTLVINGDSGAIVARIPDIGGADEVAYSARNGQYYITARSMPTGAVLGVIDAKTNTLTQSIPTGGNAHSVAVSESDGHVFLPLPKKGGPCGGCVGVFSSR</sequence>
<reference evidence="2 3" key="1">
    <citation type="submission" date="2016-01" db="EMBL/GenBank/DDBJ databases">
        <authorList>
            <person name="Oliw E.H."/>
        </authorList>
    </citation>
    <scope>NUCLEOTIDE SEQUENCE [LARGE SCALE GENOMIC DNA]</scope>
    <source>
        <strain evidence="2">LMG 27134</strain>
    </source>
</reference>
<dbReference type="InterPro" id="IPR015943">
    <property type="entry name" value="WD40/YVTN_repeat-like_dom_sf"/>
</dbReference>
<gene>
    <name evidence="2" type="ORF">AWB69_05269</name>
</gene>
<evidence type="ECO:0000256" key="1">
    <source>
        <dbReference type="SAM" id="SignalP"/>
    </source>
</evidence>
<dbReference type="Gene3D" id="2.130.10.10">
    <property type="entry name" value="YVTN repeat-like/Quinoprotein amine dehydrogenase"/>
    <property type="match status" value="2"/>
</dbReference>
<keyword evidence="1" id="KW-0732">Signal</keyword>
<dbReference type="PROSITE" id="PS51257">
    <property type="entry name" value="PROKAR_LIPOPROTEIN"/>
    <property type="match status" value="1"/>
</dbReference>
<dbReference type="EMBL" id="FCOK02000041">
    <property type="protein sequence ID" value="SAL51446.1"/>
    <property type="molecule type" value="Genomic_DNA"/>
</dbReference>
<feature type="signal peptide" evidence="1">
    <location>
        <begin position="1"/>
        <end position="25"/>
    </location>
</feature>
<dbReference type="Proteomes" id="UP000054683">
    <property type="component" value="Unassembled WGS sequence"/>
</dbReference>
<dbReference type="InterPro" id="IPR011045">
    <property type="entry name" value="N2O_reductase_N"/>
</dbReference>
<feature type="chain" id="PRO_5008501888" description="YVTN beta-propeller repeat-containing protein" evidence="1">
    <location>
        <begin position="26"/>
        <end position="360"/>
    </location>
</feature>
<dbReference type="SUPFAM" id="SSF50974">
    <property type="entry name" value="Nitrous oxide reductase, N-terminal domain"/>
    <property type="match status" value="1"/>
</dbReference>
<organism evidence="2 3">
    <name type="scientific">Caballeronia udeis</name>
    <dbReference type="NCBI Taxonomy" id="1232866"/>
    <lineage>
        <taxon>Bacteria</taxon>
        <taxon>Pseudomonadati</taxon>
        <taxon>Pseudomonadota</taxon>
        <taxon>Betaproteobacteria</taxon>
        <taxon>Burkholderiales</taxon>
        <taxon>Burkholderiaceae</taxon>
        <taxon>Caballeronia</taxon>
    </lineage>
</organism>
<dbReference type="InterPro" id="IPR051200">
    <property type="entry name" value="Host-pathogen_enzymatic-act"/>
</dbReference>
<evidence type="ECO:0000313" key="3">
    <source>
        <dbReference type="Proteomes" id="UP000054683"/>
    </source>
</evidence>
<dbReference type="AlphaFoldDB" id="A0A158I4H6"/>
<dbReference type="RefSeq" id="WP_062089638.1">
    <property type="nucleotide sequence ID" value="NZ_FCOK02000041.1"/>
</dbReference>
<protein>
    <recommendedName>
        <fullName evidence="4">YVTN beta-propeller repeat-containing protein</fullName>
    </recommendedName>
</protein>
<dbReference type="PANTHER" id="PTHR47197:SF3">
    <property type="entry name" value="DIHYDRO-HEME D1 DEHYDROGENASE"/>
    <property type="match status" value="1"/>
</dbReference>
<evidence type="ECO:0008006" key="4">
    <source>
        <dbReference type="Google" id="ProtNLM"/>
    </source>
</evidence>
<name>A0A158I4H6_9BURK</name>
<dbReference type="OrthoDB" id="9124170at2"/>
<evidence type="ECO:0000313" key="2">
    <source>
        <dbReference type="EMBL" id="SAL51446.1"/>
    </source>
</evidence>
<proteinExistence type="predicted"/>
<accession>A0A158I4H6</accession>